<organism evidence="1 2">
    <name type="scientific">Acrobeloides nanus</name>
    <dbReference type="NCBI Taxonomy" id="290746"/>
    <lineage>
        <taxon>Eukaryota</taxon>
        <taxon>Metazoa</taxon>
        <taxon>Ecdysozoa</taxon>
        <taxon>Nematoda</taxon>
        <taxon>Chromadorea</taxon>
        <taxon>Rhabditida</taxon>
        <taxon>Tylenchina</taxon>
        <taxon>Cephalobomorpha</taxon>
        <taxon>Cephaloboidea</taxon>
        <taxon>Cephalobidae</taxon>
        <taxon>Acrobeloides</taxon>
    </lineage>
</organism>
<sequence>MSAQRFLFSTICRNFNRQRLIHHPTTLDASRDRDEERHGIENHLEIDILRTHHNPAKSLFVDQNLNLSTLLNAVPGVYSSNPSQLPIFLKDDFIPSYEQELSVQNEEKVKYEDVNRSFSTRVAHMENNMGVKLAIAKKLQESTIHFTKAAEQQNIDAKYNLALCKFTDNDTKIQAIDLWDAASKESHPSATYQLAVCYLRGNGIKKDQIRGLELMHKAALLNSPDAIFYLIVKSIKEGDMKQVTNYTRKVKHIVAVREKLHQIMEKNGFPTKAKQAITSVLDT</sequence>
<proteinExistence type="predicted"/>
<evidence type="ECO:0000313" key="2">
    <source>
        <dbReference type="WBParaSite" id="ACRNAN_Path_1606.g6255.t1"/>
    </source>
</evidence>
<protein>
    <submittedName>
        <fullName evidence="2">Uncharacterized protein</fullName>
    </submittedName>
</protein>
<reference evidence="2" key="1">
    <citation type="submission" date="2022-11" db="UniProtKB">
        <authorList>
            <consortium name="WormBaseParasite"/>
        </authorList>
    </citation>
    <scope>IDENTIFICATION</scope>
</reference>
<dbReference type="Pfam" id="PF08238">
    <property type="entry name" value="Sel1"/>
    <property type="match status" value="1"/>
</dbReference>
<dbReference type="Proteomes" id="UP000887540">
    <property type="component" value="Unplaced"/>
</dbReference>
<accession>A0A914C2S0</accession>
<dbReference type="InterPro" id="IPR006597">
    <property type="entry name" value="Sel1-like"/>
</dbReference>
<keyword evidence="1" id="KW-1185">Reference proteome</keyword>
<dbReference type="Gene3D" id="1.25.40.10">
    <property type="entry name" value="Tetratricopeptide repeat domain"/>
    <property type="match status" value="1"/>
</dbReference>
<evidence type="ECO:0000313" key="1">
    <source>
        <dbReference type="Proteomes" id="UP000887540"/>
    </source>
</evidence>
<dbReference type="AlphaFoldDB" id="A0A914C2S0"/>
<dbReference type="SUPFAM" id="SSF81901">
    <property type="entry name" value="HCP-like"/>
    <property type="match status" value="1"/>
</dbReference>
<dbReference type="WBParaSite" id="ACRNAN_Path_1606.g6255.t1">
    <property type="protein sequence ID" value="ACRNAN_Path_1606.g6255.t1"/>
    <property type="gene ID" value="ACRNAN_Path_1606.g6255"/>
</dbReference>
<name>A0A914C2S0_9BILA</name>
<dbReference type="InterPro" id="IPR052748">
    <property type="entry name" value="ISR_Activator"/>
</dbReference>
<dbReference type="PANTHER" id="PTHR45011">
    <property type="entry name" value="DAP3-BINDING CELL DEATH ENHANCER 1"/>
    <property type="match status" value="1"/>
</dbReference>
<dbReference type="SMART" id="SM00671">
    <property type="entry name" value="SEL1"/>
    <property type="match status" value="2"/>
</dbReference>
<dbReference type="InterPro" id="IPR011990">
    <property type="entry name" value="TPR-like_helical_dom_sf"/>
</dbReference>
<dbReference type="PANTHER" id="PTHR45011:SF1">
    <property type="entry name" value="DAP3-BINDING CELL DEATH ENHANCER 1"/>
    <property type="match status" value="1"/>
</dbReference>